<organism evidence="2 3">
    <name type="scientific">Lachancea lanzarotensis</name>
    <dbReference type="NCBI Taxonomy" id="1245769"/>
    <lineage>
        <taxon>Eukaryota</taxon>
        <taxon>Fungi</taxon>
        <taxon>Dikarya</taxon>
        <taxon>Ascomycota</taxon>
        <taxon>Saccharomycotina</taxon>
        <taxon>Saccharomycetes</taxon>
        <taxon>Saccharomycetales</taxon>
        <taxon>Saccharomycetaceae</taxon>
        <taxon>Lachancea</taxon>
    </lineage>
</organism>
<evidence type="ECO:0000313" key="2">
    <source>
        <dbReference type="EMBL" id="CEP61536.1"/>
    </source>
</evidence>
<dbReference type="GO" id="GO:0005783">
    <property type="term" value="C:endoplasmic reticulum"/>
    <property type="evidence" value="ECO:0007669"/>
    <property type="project" value="EnsemblFungi"/>
</dbReference>
<protein>
    <submittedName>
        <fullName evidence="2">LALA0S03e05050g1_1</fullName>
    </submittedName>
</protein>
<dbReference type="GO" id="GO:0045047">
    <property type="term" value="P:protein targeting to ER"/>
    <property type="evidence" value="ECO:0007669"/>
    <property type="project" value="EnsemblFungi"/>
</dbReference>
<dbReference type="STRING" id="1245769.A0A0C7N4M1"/>
<evidence type="ECO:0000313" key="3">
    <source>
        <dbReference type="Proteomes" id="UP000054304"/>
    </source>
</evidence>
<dbReference type="AlphaFoldDB" id="A0A0C7N4M1"/>
<dbReference type="PANTHER" id="PTHR28112:SF1">
    <property type="entry name" value="SRP-INDEPENDENT TARGETING PROTEIN 3"/>
    <property type="match status" value="1"/>
</dbReference>
<dbReference type="PANTHER" id="PTHR28112">
    <property type="entry name" value="SRP-INDEPENDENT TARGETING PROTEIN 3"/>
    <property type="match status" value="1"/>
</dbReference>
<evidence type="ECO:0000256" key="1">
    <source>
        <dbReference type="SAM" id="MobiDB-lite"/>
    </source>
</evidence>
<proteinExistence type="predicted"/>
<name>A0A0C7N4M1_9SACH</name>
<dbReference type="EMBL" id="LN736362">
    <property type="protein sequence ID" value="CEP61536.1"/>
    <property type="molecule type" value="Genomic_DNA"/>
</dbReference>
<dbReference type="GeneID" id="34684961"/>
<dbReference type="InterPro" id="IPR012098">
    <property type="entry name" value="SND3_fun"/>
</dbReference>
<dbReference type="HOGENOM" id="CLU_099163_0_0_1"/>
<accession>A0A0C7N4M1</accession>
<feature type="region of interest" description="Disordered" evidence="1">
    <location>
        <begin position="166"/>
        <end position="190"/>
    </location>
</feature>
<dbReference type="RefSeq" id="XP_022627770.1">
    <property type="nucleotide sequence ID" value="XM_022773281.1"/>
</dbReference>
<sequence length="190" mass="20843">MNPQITNLAIMLVMMQVSRRIDLEDPSILLYVRIAYCSSVAVAWIVYQLARARIVKKNDLTTLKFVAPANTMAGESEGKLQVTTVRDYDLKELDSAIKSIYTGLAMMGFMHLYMKYTNPLLMQSISPVKSALEHNEVKIHLFGKPATGDLKRPFTAPSLFGGFGAAPAAKTDKKSIEEAETAGKGGVKAE</sequence>
<dbReference type="PIRSF" id="PIRSF008756">
    <property type="entry name" value="P_tr_PHO88"/>
    <property type="match status" value="1"/>
</dbReference>
<dbReference type="GO" id="GO:0051604">
    <property type="term" value="P:protein maturation"/>
    <property type="evidence" value="ECO:0007669"/>
    <property type="project" value="EnsemblFungi"/>
</dbReference>
<dbReference type="GO" id="GO:0016020">
    <property type="term" value="C:membrane"/>
    <property type="evidence" value="ECO:0007669"/>
    <property type="project" value="EnsemblFungi"/>
</dbReference>
<reference evidence="2 3" key="1">
    <citation type="submission" date="2014-12" db="EMBL/GenBank/DDBJ databases">
        <authorList>
            <person name="Neuveglise Cecile"/>
        </authorList>
    </citation>
    <scope>NUCLEOTIDE SEQUENCE [LARGE SCALE GENOMIC DNA]</scope>
    <source>
        <strain evidence="2 3">CBS 12615</strain>
    </source>
</reference>
<dbReference type="OrthoDB" id="18139at2759"/>
<dbReference type="GO" id="GO:0005739">
    <property type="term" value="C:mitochondrion"/>
    <property type="evidence" value="ECO:0007669"/>
    <property type="project" value="TreeGrafter"/>
</dbReference>
<keyword evidence="3" id="KW-1185">Reference proteome</keyword>
<gene>
    <name evidence="2" type="ORF">LALA0_S03e05050g</name>
</gene>
<dbReference type="Pfam" id="PF10032">
    <property type="entry name" value="Pho88"/>
    <property type="match status" value="1"/>
</dbReference>
<dbReference type="Proteomes" id="UP000054304">
    <property type="component" value="Unassembled WGS sequence"/>
</dbReference>